<gene>
    <name evidence="1" type="ORF">GRB96_03555</name>
</gene>
<evidence type="ECO:0000313" key="2">
    <source>
        <dbReference type="Proteomes" id="UP000487929"/>
    </source>
</evidence>
<dbReference type="AlphaFoldDB" id="A0A7X5APL2"/>
<reference evidence="1 2" key="1">
    <citation type="submission" date="2019-12" db="EMBL/GenBank/DDBJ databases">
        <title>Draft genome sequencing of Halomonas alimentaria DSM 15356.</title>
        <authorList>
            <person name="Pandiyan K."/>
            <person name="Kushwaha P."/>
            <person name="Gowdham M."/>
            <person name="Chakdar H."/>
            <person name="Singh A."/>
            <person name="Kumar M."/>
            <person name="Saxena A.K."/>
        </authorList>
    </citation>
    <scope>NUCLEOTIDE SEQUENCE [LARGE SCALE GENOMIC DNA]</scope>
    <source>
        <strain evidence="1 2">DSM 15356</strain>
    </source>
</reference>
<dbReference type="OrthoDB" id="5879520at2"/>
<name>A0A7X5APL2_9GAMM</name>
<dbReference type="Proteomes" id="UP000487929">
    <property type="component" value="Unassembled WGS sequence"/>
</dbReference>
<dbReference type="NCBIfam" id="TIGR04062">
    <property type="entry name" value="dnd_assoc_4"/>
    <property type="match status" value="1"/>
</dbReference>
<dbReference type="RefSeq" id="WP_161430576.1">
    <property type="nucleotide sequence ID" value="NZ_WUTT01000001.1"/>
</dbReference>
<sequence>MTDNSGVAINWRNIGVKRERNHEALISRLTLENRSVFQYLKDLMVFAAMVGYSHDERREISGETIEIILDTYASDEKDGFIYLLGLLEHKDGQVLKDEKLKECVVVFEEYCNAGLYIIEDWLNENPGDPSGVDTLLDKIYQRLSENEKLKDINNDEIEIDID</sequence>
<organism evidence="1 2">
    <name type="scientific">Halomonas alimentaria</name>
    <dbReference type="NCBI Taxonomy" id="147248"/>
    <lineage>
        <taxon>Bacteria</taxon>
        <taxon>Pseudomonadati</taxon>
        <taxon>Pseudomonadota</taxon>
        <taxon>Gammaproteobacteria</taxon>
        <taxon>Oceanospirillales</taxon>
        <taxon>Halomonadaceae</taxon>
        <taxon>Halomonas</taxon>
    </lineage>
</organism>
<dbReference type="InterPro" id="IPR023983">
    <property type="entry name" value="DNA_S_mod_dnd_assoc_4"/>
</dbReference>
<dbReference type="EMBL" id="WUTT01000001">
    <property type="protein sequence ID" value="NAW33497.1"/>
    <property type="molecule type" value="Genomic_DNA"/>
</dbReference>
<proteinExistence type="predicted"/>
<accession>A0A7X5APL2</accession>
<protein>
    <submittedName>
        <fullName evidence="1">DNA phosphorothioation-associated protein 4</fullName>
    </submittedName>
</protein>
<comment type="caution">
    <text evidence="1">The sequence shown here is derived from an EMBL/GenBank/DDBJ whole genome shotgun (WGS) entry which is preliminary data.</text>
</comment>
<keyword evidence="2" id="KW-1185">Reference proteome</keyword>
<evidence type="ECO:0000313" key="1">
    <source>
        <dbReference type="EMBL" id="NAW33497.1"/>
    </source>
</evidence>